<dbReference type="Proteomes" id="UP000008021">
    <property type="component" value="Chromosome 2"/>
</dbReference>
<dbReference type="InterPro" id="IPR027417">
    <property type="entry name" value="P-loop_NTPase"/>
</dbReference>
<dbReference type="InterPro" id="IPR036961">
    <property type="entry name" value="Kinesin_motor_dom_sf"/>
</dbReference>
<organism evidence="9">
    <name type="scientific">Oryza meridionalis</name>
    <dbReference type="NCBI Taxonomy" id="40149"/>
    <lineage>
        <taxon>Eukaryota</taxon>
        <taxon>Viridiplantae</taxon>
        <taxon>Streptophyta</taxon>
        <taxon>Embryophyta</taxon>
        <taxon>Tracheophyta</taxon>
        <taxon>Spermatophyta</taxon>
        <taxon>Magnoliopsida</taxon>
        <taxon>Liliopsida</taxon>
        <taxon>Poales</taxon>
        <taxon>Poaceae</taxon>
        <taxon>BOP clade</taxon>
        <taxon>Oryzoideae</taxon>
        <taxon>Oryzeae</taxon>
        <taxon>Oryzinae</taxon>
        <taxon>Oryza</taxon>
    </lineage>
</organism>
<accession>A0A0E0CDQ5</accession>
<evidence type="ECO:0000256" key="6">
    <source>
        <dbReference type="SAM" id="Coils"/>
    </source>
</evidence>
<dbReference type="InterPro" id="IPR027640">
    <property type="entry name" value="Kinesin-like_fam"/>
</dbReference>
<feature type="region of interest" description="Disordered" evidence="7">
    <location>
        <begin position="739"/>
        <end position="777"/>
    </location>
</feature>
<protein>
    <recommendedName>
        <fullName evidence="8">Kinesin motor domain-containing protein</fullName>
    </recommendedName>
</protein>
<reference evidence="9" key="2">
    <citation type="submission" date="2018-05" db="EMBL/GenBank/DDBJ databases">
        <title>OmerRS3 (Oryza meridionalis Reference Sequence Version 3).</title>
        <authorList>
            <person name="Zhang J."/>
            <person name="Kudrna D."/>
            <person name="Lee S."/>
            <person name="Talag J."/>
            <person name="Welchert J."/>
            <person name="Wing R.A."/>
        </authorList>
    </citation>
    <scope>NUCLEOTIDE SEQUENCE [LARGE SCALE GENOMIC DNA]</scope>
    <source>
        <strain evidence="9">cv. OR44</strain>
    </source>
</reference>
<dbReference type="FunFam" id="3.40.850.10:FF:000141">
    <property type="entry name" value="Kinesin-like protein KIN-6"/>
    <property type="match status" value="1"/>
</dbReference>
<dbReference type="STRING" id="40149.A0A0E0CDQ5"/>
<dbReference type="PANTHER" id="PTHR24115">
    <property type="entry name" value="KINESIN-RELATED"/>
    <property type="match status" value="1"/>
</dbReference>
<sequence length="836" mass="91997">MNLKEPPITGAGAGAAASPPAPSTLRRNPPRKARPPPTPLPNSKPSQISRLLEEAAERLKVFLRIRPLPLPERKGKGKSPTNPKQVCLVANSPNSVALTVPHSKLLDPKRGRTEVFDGFSSVFSPDSSQHDVFSQVMNPLVDDLLLGGKSGLLVAMGPTGSGKTHTVFGSPRNPGLVPLTLRRIFSPTTHETCSKLRSFCFSMFEILSEGKGERILDLLSDATDLVLQQSTIKGLKEVSVENFADAEALLLSGMLKRTTAATNANSNRSQCIITIRAVHKSSDAESENSLNNAVLTIADLAGAERERRTGNQGTRLLESNFINNTSMVFGLCLRSLLEHQKNKKKPLEKHFKNSMLTRYLRDYLEGRKKMTLILNVKPGDDDYLDTSFLLRQASPFMKIKYTNLEDSSELVSQKRSSASLICQENTKKRKIHKVEVFAVAGKDDIDKDDGVTISEKDESQYKLLNSELRRVSRNEEIMTNFARALWTVLKQYKQKLLESENAVESTRELLRSKDIKIMELEKKLKVLSCSCKKFPAVEDTFVEQNNDVSSGQVAQSFVSLSSQTDLVSIDSALNKSLAVEEVSEESTGHGPERSSDYDKTGTGGSDVCDTSIIKLIAEEELCSRDCKIVVQVLDKKLDRSESCSDGGGVTHSSSSLDHPSDQSFTGVKHHSTPSCSQEVNSGSLHVSSSQLQGMGALQQDPQSERCKPTVKITIVEYGCAQPPHVVDDHGGMYPCTLNGKSSPRKAPIAPTKDNQAEKLTDKTEDLSASKPCNRKNTRRRLQPVSAMMLKEFTGPDIFVDTKKEEKVKSSRDAMGRSDKLIRLLKDHPPRARGRAQ</sequence>
<feature type="compositionally biased region" description="Basic and acidic residues" evidence="7">
    <location>
        <begin position="586"/>
        <end position="599"/>
    </location>
</feature>
<evidence type="ECO:0000313" key="10">
    <source>
        <dbReference type="Proteomes" id="UP000008021"/>
    </source>
</evidence>
<dbReference type="GO" id="GO:0005634">
    <property type="term" value="C:nucleus"/>
    <property type="evidence" value="ECO:0007669"/>
    <property type="project" value="TreeGrafter"/>
</dbReference>
<feature type="compositionally biased region" description="Basic and acidic residues" evidence="7">
    <location>
        <begin position="803"/>
        <end position="829"/>
    </location>
</feature>
<feature type="coiled-coil region" evidence="6">
    <location>
        <begin position="489"/>
        <end position="523"/>
    </location>
</feature>
<dbReference type="PRINTS" id="PR00380">
    <property type="entry name" value="KINESINHEAVY"/>
</dbReference>
<feature type="compositionally biased region" description="Low complexity" evidence="7">
    <location>
        <begin position="651"/>
        <end position="663"/>
    </location>
</feature>
<dbReference type="Gene3D" id="3.40.850.10">
    <property type="entry name" value="Kinesin motor domain"/>
    <property type="match status" value="1"/>
</dbReference>
<proteinExistence type="inferred from homology"/>
<dbReference type="InterPro" id="IPR001752">
    <property type="entry name" value="Kinesin_motor_dom"/>
</dbReference>
<feature type="compositionally biased region" description="Basic and acidic residues" evidence="7">
    <location>
        <begin position="754"/>
        <end position="767"/>
    </location>
</feature>
<evidence type="ECO:0000256" key="4">
    <source>
        <dbReference type="ARBA" id="ARBA00023175"/>
    </source>
</evidence>
<comment type="similarity">
    <text evidence="5">Belongs to the TRAFAC class myosin-kinesin ATPase superfamily. Kinesin family.</text>
</comment>
<keyword evidence="1" id="KW-0493">Microtubule</keyword>
<keyword evidence="10" id="KW-1185">Reference proteome</keyword>
<dbReference type="Gramene" id="OMERI02G00160.1">
    <property type="protein sequence ID" value="OMERI02G00160.1"/>
    <property type="gene ID" value="OMERI02G00160"/>
</dbReference>
<feature type="region of interest" description="Disordered" evidence="7">
    <location>
        <begin position="639"/>
        <end position="703"/>
    </location>
</feature>
<feature type="compositionally biased region" description="Polar residues" evidence="7">
    <location>
        <begin position="672"/>
        <end position="692"/>
    </location>
</feature>
<reference evidence="9" key="1">
    <citation type="submission" date="2015-04" db="UniProtKB">
        <authorList>
            <consortium name="EnsemblPlants"/>
        </authorList>
    </citation>
    <scope>IDENTIFICATION</scope>
</reference>
<dbReference type="SUPFAM" id="SSF52540">
    <property type="entry name" value="P-loop containing nucleoside triphosphate hydrolases"/>
    <property type="match status" value="1"/>
</dbReference>
<feature type="domain" description="Kinesin motor" evidence="8">
    <location>
        <begin position="58"/>
        <end position="399"/>
    </location>
</feature>
<dbReference type="PANTHER" id="PTHR24115:SF1008">
    <property type="entry name" value="KINESIN-LIKE PROTEIN SUBITO"/>
    <property type="match status" value="1"/>
</dbReference>
<keyword evidence="3 5" id="KW-0067">ATP-binding</keyword>
<feature type="region of interest" description="Disordered" evidence="7">
    <location>
        <begin position="1"/>
        <end position="45"/>
    </location>
</feature>
<name>A0A0E0CDQ5_9ORYZ</name>
<evidence type="ECO:0000256" key="3">
    <source>
        <dbReference type="ARBA" id="ARBA00022840"/>
    </source>
</evidence>
<keyword evidence="2 5" id="KW-0547">Nucleotide-binding</keyword>
<dbReference type="AlphaFoldDB" id="A0A0E0CDQ5"/>
<dbReference type="GO" id="GO:0007018">
    <property type="term" value="P:microtubule-based movement"/>
    <property type="evidence" value="ECO:0007669"/>
    <property type="project" value="InterPro"/>
</dbReference>
<feature type="region of interest" description="Disordered" evidence="7">
    <location>
        <begin position="580"/>
        <end position="603"/>
    </location>
</feature>
<feature type="region of interest" description="Disordered" evidence="7">
    <location>
        <begin position="803"/>
        <end position="836"/>
    </location>
</feature>
<dbReference type="GO" id="GO:0003777">
    <property type="term" value="F:microtubule motor activity"/>
    <property type="evidence" value="ECO:0007669"/>
    <property type="project" value="InterPro"/>
</dbReference>
<dbReference type="GO" id="GO:0005871">
    <property type="term" value="C:kinesin complex"/>
    <property type="evidence" value="ECO:0007669"/>
    <property type="project" value="TreeGrafter"/>
</dbReference>
<dbReference type="PROSITE" id="PS50067">
    <property type="entry name" value="KINESIN_MOTOR_2"/>
    <property type="match status" value="1"/>
</dbReference>
<dbReference type="Pfam" id="PF00225">
    <property type="entry name" value="Kinesin"/>
    <property type="match status" value="1"/>
</dbReference>
<dbReference type="GO" id="GO:0008017">
    <property type="term" value="F:microtubule binding"/>
    <property type="evidence" value="ECO:0007669"/>
    <property type="project" value="InterPro"/>
</dbReference>
<dbReference type="HOGENOM" id="CLU_001485_18_0_1"/>
<keyword evidence="6" id="KW-0175">Coiled coil</keyword>
<evidence type="ECO:0000256" key="2">
    <source>
        <dbReference type="ARBA" id="ARBA00022741"/>
    </source>
</evidence>
<dbReference type="EnsemblPlants" id="OMERI02G00160.1">
    <property type="protein sequence ID" value="OMERI02G00160.1"/>
    <property type="gene ID" value="OMERI02G00160"/>
</dbReference>
<dbReference type="SMART" id="SM00129">
    <property type="entry name" value="KISc"/>
    <property type="match status" value="1"/>
</dbReference>
<evidence type="ECO:0000259" key="8">
    <source>
        <dbReference type="PROSITE" id="PS50067"/>
    </source>
</evidence>
<evidence type="ECO:0000256" key="7">
    <source>
        <dbReference type="SAM" id="MobiDB-lite"/>
    </source>
</evidence>
<keyword evidence="4 5" id="KW-0505">Motor protein</keyword>
<evidence type="ECO:0000256" key="5">
    <source>
        <dbReference type="PROSITE-ProRule" id="PRU00283"/>
    </source>
</evidence>
<dbReference type="GO" id="GO:0016887">
    <property type="term" value="F:ATP hydrolysis activity"/>
    <property type="evidence" value="ECO:0007669"/>
    <property type="project" value="TreeGrafter"/>
</dbReference>
<evidence type="ECO:0000256" key="1">
    <source>
        <dbReference type="ARBA" id="ARBA00022701"/>
    </source>
</evidence>
<dbReference type="GO" id="GO:0005874">
    <property type="term" value="C:microtubule"/>
    <property type="evidence" value="ECO:0007669"/>
    <property type="project" value="UniProtKB-KW"/>
</dbReference>
<feature type="binding site" evidence="5">
    <location>
        <begin position="157"/>
        <end position="164"/>
    </location>
    <ligand>
        <name>ATP</name>
        <dbReference type="ChEBI" id="CHEBI:30616"/>
    </ligand>
</feature>
<dbReference type="GO" id="GO:0005524">
    <property type="term" value="F:ATP binding"/>
    <property type="evidence" value="ECO:0007669"/>
    <property type="project" value="UniProtKB-UniRule"/>
</dbReference>
<evidence type="ECO:0000313" key="9">
    <source>
        <dbReference type="EnsemblPlants" id="OMERI02G00160.1"/>
    </source>
</evidence>